<accession>A0A9P7CWX6</accession>
<proteinExistence type="predicted"/>
<feature type="non-terminal residue" evidence="1">
    <location>
        <position position="63"/>
    </location>
</feature>
<comment type="caution">
    <text evidence="1">The sequence shown here is derived from an EMBL/GenBank/DDBJ whole genome shotgun (WGS) entry which is preliminary data.</text>
</comment>
<sequence length="63" mass="7299">NTEPWCPFHSRLEFEVTELALEAGLNNEQTDRLIKICHCCAVGKEIFTFKNHKDIHVKWEAAS</sequence>
<gene>
    <name evidence="1" type="ORF">EV702DRAFT_929323</name>
</gene>
<feature type="non-terminal residue" evidence="1">
    <location>
        <position position="1"/>
    </location>
</feature>
<evidence type="ECO:0000313" key="1">
    <source>
        <dbReference type="EMBL" id="KAG1765078.1"/>
    </source>
</evidence>
<dbReference type="Proteomes" id="UP000714275">
    <property type="component" value="Unassembled WGS sequence"/>
</dbReference>
<organism evidence="1 2">
    <name type="scientific">Suillus placidus</name>
    <dbReference type="NCBI Taxonomy" id="48579"/>
    <lineage>
        <taxon>Eukaryota</taxon>
        <taxon>Fungi</taxon>
        <taxon>Dikarya</taxon>
        <taxon>Basidiomycota</taxon>
        <taxon>Agaricomycotina</taxon>
        <taxon>Agaricomycetes</taxon>
        <taxon>Agaricomycetidae</taxon>
        <taxon>Boletales</taxon>
        <taxon>Suillineae</taxon>
        <taxon>Suillaceae</taxon>
        <taxon>Suillus</taxon>
    </lineage>
</organism>
<dbReference type="EMBL" id="JABBWD010000113">
    <property type="protein sequence ID" value="KAG1765078.1"/>
    <property type="molecule type" value="Genomic_DNA"/>
</dbReference>
<name>A0A9P7CWX6_9AGAM</name>
<reference evidence="1" key="1">
    <citation type="journal article" date="2020" name="New Phytol.">
        <title>Comparative genomics reveals dynamic genome evolution in host specialist ectomycorrhizal fungi.</title>
        <authorList>
            <person name="Lofgren L.A."/>
            <person name="Nguyen N.H."/>
            <person name="Vilgalys R."/>
            <person name="Ruytinx J."/>
            <person name="Liao H.L."/>
            <person name="Branco S."/>
            <person name="Kuo A."/>
            <person name="LaButti K."/>
            <person name="Lipzen A."/>
            <person name="Andreopoulos W."/>
            <person name="Pangilinan J."/>
            <person name="Riley R."/>
            <person name="Hundley H."/>
            <person name="Na H."/>
            <person name="Barry K."/>
            <person name="Grigoriev I.V."/>
            <person name="Stajich J.E."/>
            <person name="Kennedy P.G."/>
        </authorList>
    </citation>
    <scope>NUCLEOTIDE SEQUENCE</scope>
    <source>
        <strain evidence="1">DOB743</strain>
    </source>
</reference>
<protein>
    <submittedName>
        <fullName evidence="1">Uncharacterized protein</fullName>
    </submittedName>
</protein>
<dbReference type="AlphaFoldDB" id="A0A9P7CWX6"/>
<evidence type="ECO:0000313" key="2">
    <source>
        <dbReference type="Proteomes" id="UP000714275"/>
    </source>
</evidence>
<dbReference type="OrthoDB" id="3239511at2759"/>
<keyword evidence="2" id="KW-1185">Reference proteome</keyword>